<evidence type="ECO:0000313" key="1">
    <source>
        <dbReference type="EMBL" id="PXW67904.1"/>
    </source>
</evidence>
<dbReference type="EMBL" id="QJJM01000023">
    <property type="protein sequence ID" value="PXW67904.1"/>
    <property type="molecule type" value="Genomic_DNA"/>
</dbReference>
<dbReference type="InterPro" id="IPR036390">
    <property type="entry name" value="WH_DNA-bd_sf"/>
</dbReference>
<keyword evidence="2" id="KW-1185">Reference proteome</keyword>
<dbReference type="RefSeq" id="WP_110300380.1">
    <property type="nucleotide sequence ID" value="NZ_QJJM01000023.1"/>
</dbReference>
<reference evidence="1 2" key="1">
    <citation type="submission" date="2018-05" db="EMBL/GenBank/DDBJ databases">
        <title>Genomic Encyclopedia of Type Strains, Phase IV (KMG-IV): sequencing the most valuable type-strain genomes for metagenomic binning, comparative biology and taxonomic classification.</title>
        <authorList>
            <person name="Goeker M."/>
        </authorList>
    </citation>
    <scope>NUCLEOTIDE SEQUENCE [LARGE SCALE GENOMIC DNA]</scope>
    <source>
        <strain evidence="1 2">DSM 3183</strain>
    </source>
</reference>
<gene>
    <name evidence="1" type="ORF">C7451_12340</name>
</gene>
<sequence length="256" mass="28557">MTAAIEGRGGAGRAIGDVIAGKEFTKRRRTGQPVWRNSYYEGQIEKRLWRPIGDGTRRGGRRYGGAVLKSAKELERKTLRARQRLSPGCRNGALGHVALEVLEALYMTFVDYKEGRLEPAIATIAEAVGRSYSAVHAALKRLRDAGFLHWIRRSKPTENTTGPQVEQITNAYALDLPPEVAQMVRHLMGRAPLPDDVKWAGEQRQAEWKAMVEGLSAQRYLEAMGAVDGRLGETLKSIARMLDKRESSTRRETGSW</sequence>
<evidence type="ECO:0008006" key="3">
    <source>
        <dbReference type="Google" id="ProtNLM"/>
    </source>
</evidence>
<evidence type="ECO:0000313" key="2">
    <source>
        <dbReference type="Proteomes" id="UP000248014"/>
    </source>
</evidence>
<dbReference type="AlphaFoldDB" id="A0A2V3UP62"/>
<protein>
    <recommendedName>
        <fullName evidence="3">Helix-turn-helix protein</fullName>
    </recommendedName>
</protein>
<accession>A0A2V3UP62</accession>
<dbReference type="SUPFAM" id="SSF46785">
    <property type="entry name" value="Winged helix' DNA-binding domain"/>
    <property type="match status" value="1"/>
</dbReference>
<organism evidence="1 2">
    <name type="scientific">Blastomonas natatoria</name>
    <dbReference type="NCBI Taxonomy" id="34015"/>
    <lineage>
        <taxon>Bacteria</taxon>
        <taxon>Pseudomonadati</taxon>
        <taxon>Pseudomonadota</taxon>
        <taxon>Alphaproteobacteria</taxon>
        <taxon>Sphingomonadales</taxon>
        <taxon>Sphingomonadaceae</taxon>
        <taxon>Blastomonas</taxon>
    </lineage>
</organism>
<dbReference type="Proteomes" id="UP000248014">
    <property type="component" value="Unassembled WGS sequence"/>
</dbReference>
<dbReference type="OrthoDB" id="7467461at2"/>
<name>A0A2V3UP62_9SPHN</name>
<comment type="caution">
    <text evidence="1">The sequence shown here is derived from an EMBL/GenBank/DDBJ whole genome shotgun (WGS) entry which is preliminary data.</text>
</comment>
<proteinExistence type="predicted"/>